<dbReference type="PANTHER" id="PTHR34297:SF3">
    <property type="entry name" value="ALKALINE SHOCK PROTEIN 23"/>
    <property type="match status" value="1"/>
</dbReference>
<dbReference type="Proteomes" id="UP000198718">
    <property type="component" value="Unassembled WGS sequence"/>
</dbReference>
<sequence length="120" mass="13011">MSKDSMEILGDKGKIKIASDIVMTIARHTAEEVEGIISIKGGLPGSISELFGKKTSNKKGIKIENEETQVIINLSVVVAYGIVIPEVIKKVQEKVKSSVESMTDIPVSRVNVFVQDVNIT</sequence>
<keyword evidence="3" id="KW-1185">Reference proteome</keyword>
<dbReference type="STRING" id="393762.SAMN05660472_00594"/>
<dbReference type="AlphaFoldDB" id="A0A1G8YNA1"/>
<protein>
    <submittedName>
        <fullName evidence="2">Uncharacterized conserved protein YloU, alkaline shock protein (Asp23) family</fullName>
    </submittedName>
</protein>
<gene>
    <name evidence="2" type="ORF">SAMN05660472_00594</name>
</gene>
<proteinExistence type="inferred from homology"/>
<dbReference type="PANTHER" id="PTHR34297">
    <property type="entry name" value="HYPOTHETICAL CYTOSOLIC PROTEIN-RELATED"/>
    <property type="match status" value="1"/>
</dbReference>
<dbReference type="Pfam" id="PF03780">
    <property type="entry name" value="Asp23"/>
    <property type="match status" value="1"/>
</dbReference>
<evidence type="ECO:0000313" key="3">
    <source>
        <dbReference type="Proteomes" id="UP000198718"/>
    </source>
</evidence>
<comment type="similarity">
    <text evidence="1">Belongs to the asp23 family.</text>
</comment>
<evidence type="ECO:0000256" key="1">
    <source>
        <dbReference type="ARBA" id="ARBA00005721"/>
    </source>
</evidence>
<dbReference type="InterPro" id="IPR005531">
    <property type="entry name" value="Asp23"/>
</dbReference>
<reference evidence="2 3" key="1">
    <citation type="submission" date="2016-10" db="EMBL/GenBank/DDBJ databases">
        <authorList>
            <person name="de Groot N.N."/>
        </authorList>
    </citation>
    <scope>NUCLEOTIDE SEQUENCE [LARGE SCALE GENOMIC DNA]</scope>
    <source>
        <strain evidence="2 3">DSM 18346</strain>
    </source>
</reference>
<name>A0A1G8YNA1_9FIRM</name>
<dbReference type="RefSeq" id="WP_244269440.1">
    <property type="nucleotide sequence ID" value="NZ_FNFP01000001.1"/>
</dbReference>
<organism evidence="2 3">
    <name type="scientific">Natronincola ferrireducens</name>
    <dbReference type="NCBI Taxonomy" id="393762"/>
    <lineage>
        <taxon>Bacteria</taxon>
        <taxon>Bacillati</taxon>
        <taxon>Bacillota</taxon>
        <taxon>Clostridia</taxon>
        <taxon>Peptostreptococcales</taxon>
        <taxon>Natronincolaceae</taxon>
        <taxon>Natronincola</taxon>
    </lineage>
</organism>
<accession>A0A1G8YNA1</accession>
<evidence type="ECO:0000313" key="2">
    <source>
        <dbReference type="EMBL" id="SDK04206.1"/>
    </source>
</evidence>
<dbReference type="EMBL" id="FNFP01000001">
    <property type="protein sequence ID" value="SDK04206.1"/>
    <property type="molecule type" value="Genomic_DNA"/>
</dbReference>